<keyword evidence="2" id="KW-1185">Reference proteome</keyword>
<dbReference type="Pfam" id="PF01933">
    <property type="entry name" value="CofD"/>
    <property type="match status" value="1"/>
</dbReference>
<dbReference type="InterPro" id="IPR038136">
    <property type="entry name" value="CofD-like_dom_sf"/>
</dbReference>
<evidence type="ECO:0000313" key="2">
    <source>
        <dbReference type="Proteomes" id="UP000009138"/>
    </source>
</evidence>
<dbReference type="Gene3D" id="3.40.50.10680">
    <property type="entry name" value="CofD-like domains"/>
    <property type="match status" value="1"/>
</dbReference>
<protein>
    <submittedName>
        <fullName evidence="1">Uncharacterized protein</fullName>
    </submittedName>
</protein>
<reference evidence="1 2" key="1">
    <citation type="journal article" date="2009" name="PLoS Genet.">
        <title>Genomic analysis of the basal lineage fungus Rhizopus oryzae reveals a whole-genome duplication.</title>
        <authorList>
            <person name="Ma L.-J."/>
            <person name="Ibrahim A.S."/>
            <person name="Skory C."/>
            <person name="Grabherr M.G."/>
            <person name="Burger G."/>
            <person name="Butler M."/>
            <person name="Elias M."/>
            <person name="Idnurm A."/>
            <person name="Lang B.F."/>
            <person name="Sone T."/>
            <person name="Abe A."/>
            <person name="Calvo S.E."/>
            <person name="Corrochano L.M."/>
            <person name="Engels R."/>
            <person name="Fu J."/>
            <person name="Hansberg W."/>
            <person name="Kim J.-M."/>
            <person name="Kodira C.D."/>
            <person name="Koehrsen M.J."/>
            <person name="Liu B."/>
            <person name="Miranda-Saavedra D."/>
            <person name="O'Leary S."/>
            <person name="Ortiz-Castellanos L."/>
            <person name="Poulter R."/>
            <person name="Rodriguez-Romero J."/>
            <person name="Ruiz-Herrera J."/>
            <person name="Shen Y.-Q."/>
            <person name="Zeng Q."/>
            <person name="Galagan J."/>
            <person name="Birren B.W."/>
            <person name="Cuomo C.A."/>
            <person name="Wickes B.L."/>
        </authorList>
    </citation>
    <scope>NUCLEOTIDE SEQUENCE [LARGE SCALE GENOMIC DNA]</scope>
    <source>
        <strain evidence="2">RA 99-880 / ATCC MYA-4621 / FGSC 9543 / NRRL 43880</strain>
    </source>
</reference>
<dbReference type="eggNOG" id="ENOG502QUXN">
    <property type="taxonomic scope" value="Eukaryota"/>
</dbReference>
<accession>I1BKV0</accession>
<dbReference type="PANTHER" id="PTHR31240">
    <property type="entry name" value="MATERNAL EFFECT EMBRYO ARREST 18"/>
    <property type="match status" value="1"/>
</dbReference>
<dbReference type="RefSeq" id="XP_067512226.1">
    <property type="nucleotide sequence ID" value="XM_067656125.1"/>
</dbReference>
<dbReference type="OMA" id="IHLITPF"/>
<proteinExistence type="predicted"/>
<gene>
    <name evidence="1" type="ORF">RO3G_01534</name>
</gene>
<dbReference type="STRING" id="246409.I1BKV0"/>
<dbReference type="EMBL" id="CH476732">
    <property type="protein sequence ID" value="EIE76830.1"/>
    <property type="molecule type" value="Genomic_DNA"/>
</dbReference>
<dbReference type="GO" id="GO:0043743">
    <property type="term" value="F:LPPG:FO 2-phospho-L-lactate transferase activity"/>
    <property type="evidence" value="ECO:0007669"/>
    <property type="project" value="InterPro"/>
</dbReference>
<dbReference type="InParanoid" id="I1BKV0"/>
<name>I1BKV0_RHIO9</name>
<dbReference type="PANTHER" id="PTHR31240:SF0">
    <property type="entry name" value="MATERNAL EFFECT EMBRYO ARREST 18"/>
    <property type="match status" value="1"/>
</dbReference>
<dbReference type="AlphaFoldDB" id="I1BKV0"/>
<organism evidence="1 2">
    <name type="scientific">Rhizopus delemar (strain RA 99-880 / ATCC MYA-4621 / FGSC 9543 / NRRL 43880)</name>
    <name type="common">Mucormycosis agent</name>
    <name type="synonym">Rhizopus arrhizus var. delemar</name>
    <dbReference type="NCBI Taxonomy" id="246409"/>
    <lineage>
        <taxon>Eukaryota</taxon>
        <taxon>Fungi</taxon>
        <taxon>Fungi incertae sedis</taxon>
        <taxon>Mucoromycota</taxon>
        <taxon>Mucoromycotina</taxon>
        <taxon>Mucoromycetes</taxon>
        <taxon>Mucorales</taxon>
        <taxon>Mucorineae</taxon>
        <taxon>Rhizopodaceae</taxon>
        <taxon>Rhizopus</taxon>
    </lineage>
</organism>
<sequence>MDFVVFSGGTACNHILKAFHKLSNNEVNYVLGISDNGGSTSELLRVLGGPSVGDLRSRLIKLMDLIDERENQEMIAIKNLLSYRLPIHSQVRDEWSLILEGRHKLWNHISIEKRETIRGFLTLFDMEILKRAHKRFNFCHGSIGNFLLTGARLFTGSLEAALFLFASITGVPGLVTPVINTNQTATIAATLMNGSTLVGQCEISHPSTSSPIRRKNPIDLFSPDEQEEESNTNLFFSKKCENLSSPIQRIYYINEYGKEIYPVPNPKVISQLSSRHTLIYSIGSLYTSLIPCLVLRGIGNAIAQSQTLKHKIFLLNGSQDRETHGYSALDFIGAITHALHESQRIDARRTFYDQPAITQMDTPPSSYPPFPDHLFYPSPVSAFITHMVYLKNTTIQVDVAAIERLGIQCVPVESSFSESGDPIYNESILTLAIEKILLFYF</sequence>
<dbReference type="CDD" id="cd07187">
    <property type="entry name" value="YvcK_like"/>
    <property type="match status" value="1"/>
</dbReference>
<dbReference type="OrthoDB" id="10267139at2759"/>
<dbReference type="GeneID" id="93608506"/>
<evidence type="ECO:0000313" key="1">
    <source>
        <dbReference type="EMBL" id="EIE76830.1"/>
    </source>
</evidence>
<dbReference type="InterPro" id="IPR002882">
    <property type="entry name" value="CofD"/>
</dbReference>
<dbReference type="Proteomes" id="UP000009138">
    <property type="component" value="Unassembled WGS sequence"/>
</dbReference>
<dbReference type="VEuPathDB" id="FungiDB:RO3G_01534"/>
<dbReference type="SUPFAM" id="SSF142338">
    <property type="entry name" value="CofD-like"/>
    <property type="match status" value="1"/>
</dbReference>